<evidence type="ECO:0000313" key="10">
    <source>
        <dbReference type="EMBL" id="RHL44855.1"/>
    </source>
</evidence>
<evidence type="ECO:0000256" key="2">
    <source>
        <dbReference type="ARBA" id="ARBA00022485"/>
    </source>
</evidence>
<dbReference type="Proteomes" id="UP000283745">
    <property type="component" value="Unassembled WGS sequence"/>
</dbReference>
<dbReference type="GO" id="GO:0051539">
    <property type="term" value="F:4 iron, 4 sulfur cluster binding"/>
    <property type="evidence" value="ECO:0007669"/>
    <property type="project" value="UniProtKB-KW"/>
</dbReference>
<keyword evidence="6" id="KW-0411">Iron-sulfur</keyword>
<gene>
    <name evidence="10" type="ORF">DW021_13495</name>
    <name evidence="9" type="ORF">DW740_06150</name>
    <name evidence="8" type="ORF">DW767_16180</name>
</gene>
<protein>
    <submittedName>
        <fullName evidence="9">SPASM domain-containing protein</fullName>
    </submittedName>
</protein>
<dbReference type="PANTHER" id="PTHR43787:SF3">
    <property type="entry name" value="ARYLSULFATASE REGULATORY PROTEIN"/>
    <property type="match status" value="1"/>
</dbReference>
<comment type="cofactor">
    <cofactor evidence="1">
        <name>[4Fe-4S] cluster</name>
        <dbReference type="ChEBI" id="CHEBI:49883"/>
    </cofactor>
</comment>
<evidence type="ECO:0000256" key="6">
    <source>
        <dbReference type="ARBA" id="ARBA00023014"/>
    </source>
</evidence>
<keyword evidence="2" id="KW-0004">4Fe-4S</keyword>
<organism evidence="9 11">
    <name type="scientific">Blautia obeum</name>
    <dbReference type="NCBI Taxonomy" id="40520"/>
    <lineage>
        <taxon>Bacteria</taxon>
        <taxon>Bacillati</taxon>
        <taxon>Bacillota</taxon>
        <taxon>Clostridia</taxon>
        <taxon>Lachnospirales</taxon>
        <taxon>Lachnospiraceae</taxon>
        <taxon>Blautia</taxon>
    </lineage>
</organism>
<dbReference type="InterPro" id="IPR013785">
    <property type="entry name" value="Aldolase_TIM"/>
</dbReference>
<dbReference type="InterPro" id="IPR023867">
    <property type="entry name" value="Sulphatase_maturase_rSAM"/>
</dbReference>
<dbReference type="SFLD" id="SFLDS00029">
    <property type="entry name" value="Radical_SAM"/>
    <property type="match status" value="1"/>
</dbReference>
<dbReference type="Pfam" id="PF04055">
    <property type="entry name" value="Radical_SAM"/>
    <property type="match status" value="1"/>
</dbReference>
<dbReference type="Proteomes" id="UP000284644">
    <property type="component" value="Unassembled WGS sequence"/>
</dbReference>
<dbReference type="SFLD" id="SFLDG01386">
    <property type="entry name" value="main_SPASM_domain-containing"/>
    <property type="match status" value="1"/>
</dbReference>
<evidence type="ECO:0000256" key="4">
    <source>
        <dbReference type="ARBA" id="ARBA00022723"/>
    </source>
</evidence>
<dbReference type="EMBL" id="QSJW01000012">
    <property type="protein sequence ID" value="RHE10189.1"/>
    <property type="molecule type" value="Genomic_DNA"/>
</dbReference>
<dbReference type="GeneID" id="97505814"/>
<reference evidence="11 12" key="1">
    <citation type="submission" date="2018-08" db="EMBL/GenBank/DDBJ databases">
        <title>A genome reference for cultivated species of the human gut microbiota.</title>
        <authorList>
            <person name="Zou Y."/>
            <person name="Xue W."/>
            <person name="Luo G."/>
        </authorList>
    </citation>
    <scope>NUCLEOTIDE SEQUENCE [LARGE SCALE GENOMIC DNA]</scope>
    <source>
        <strain evidence="10 13">AF37-6AC</strain>
        <strain evidence="9 11">AM28-23</strain>
        <strain evidence="8 12">AM29-25AC</strain>
    </source>
</reference>
<evidence type="ECO:0000256" key="5">
    <source>
        <dbReference type="ARBA" id="ARBA00023004"/>
    </source>
</evidence>
<evidence type="ECO:0000313" key="8">
    <source>
        <dbReference type="EMBL" id="RHE10189.1"/>
    </source>
</evidence>
<dbReference type="EMBL" id="QROS01000011">
    <property type="protein sequence ID" value="RHL44855.1"/>
    <property type="molecule type" value="Genomic_DNA"/>
</dbReference>
<dbReference type="Gene3D" id="3.20.20.70">
    <property type="entry name" value="Aldolase class I"/>
    <property type="match status" value="1"/>
</dbReference>
<dbReference type="InterPro" id="IPR058240">
    <property type="entry name" value="rSAM_sf"/>
</dbReference>
<keyword evidence="4" id="KW-0479">Metal-binding</keyword>
<proteinExistence type="predicted"/>
<dbReference type="SUPFAM" id="SSF102114">
    <property type="entry name" value="Radical SAM enzymes"/>
    <property type="match status" value="1"/>
</dbReference>
<sequence length="416" mass="47820">MKLSRYNIEKKEDKSCLIYNTVTSAILELDTDYEKSYYEMKEGKKCSKPDLESALLEGGMLVEDDKDEFAELLIRNKIERFADSNLTLTIAPTMACNFCCPYCYEKGREYITMSETVQDQLTSQLKEKYQHIHELTVSWYGGEPLLAIETIEKLTKKIKSVLPLGCKYNADMVTNGYKLTRRVAEKLKDMDIHYIQVTLDGSKQAHDSRRILHNHQPTFEHILDNIRECADILNISIRINVDKTNINEATEIFDWLERYGLKGRVGYYLAPVDDINGVCNNHICMERPQYAKEEIAFYKEGIKRGFMYQGVKPSNYGVCGAISLNSFVIGPDGALYKCWNDIGYSERSIGNLEKGIKLTNKFVEWLSYDVVKDQECKDCSFFPVCYGGCAAYKNKICSSVKWNAEEMLELMKEMAQ</sequence>
<dbReference type="PROSITE" id="PS51918">
    <property type="entry name" value="RADICAL_SAM"/>
    <property type="match status" value="1"/>
</dbReference>
<evidence type="ECO:0000313" key="11">
    <source>
        <dbReference type="Proteomes" id="UP000283745"/>
    </source>
</evidence>
<keyword evidence="5" id="KW-0408">Iron</keyword>
<dbReference type="SFLD" id="SFLDG01067">
    <property type="entry name" value="SPASM/twitch_domain_containing"/>
    <property type="match status" value="1"/>
</dbReference>
<name>A0A414J7L4_9FIRM</name>
<accession>A0A414J7L4</accession>
<dbReference type="GO" id="GO:0046872">
    <property type="term" value="F:metal ion binding"/>
    <property type="evidence" value="ECO:0007669"/>
    <property type="project" value="UniProtKB-KW"/>
</dbReference>
<dbReference type="InterPro" id="IPR023885">
    <property type="entry name" value="4Fe4S-binding_SPASM_dom"/>
</dbReference>
<evidence type="ECO:0000256" key="1">
    <source>
        <dbReference type="ARBA" id="ARBA00001966"/>
    </source>
</evidence>
<dbReference type="SFLD" id="SFLDG01384">
    <property type="entry name" value="thioether_bond_formation_requi"/>
    <property type="match status" value="1"/>
</dbReference>
<dbReference type="CDD" id="cd01335">
    <property type="entry name" value="Radical_SAM"/>
    <property type="match status" value="1"/>
</dbReference>
<dbReference type="RefSeq" id="WP_025580532.1">
    <property type="nucleotide sequence ID" value="NZ_CABJFK010000004.1"/>
</dbReference>
<comment type="caution">
    <text evidence="9">The sequence shown here is derived from an EMBL/GenBank/DDBJ whole genome shotgun (WGS) entry which is preliminary data.</text>
</comment>
<dbReference type="EMBL" id="QSKF01000004">
    <property type="protein sequence ID" value="RHE40470.1"/>
    <property type="molecule type" value="Genomic_DNA"/>
</dbReference>
<dbReference type="UniPathway" id="UPA00782"/>
<evidence type="ECO:0000259" key="7">
    <source>
        <dbReference type="PROSITE" id="PS51918"/>
    </source>
</evidence>
<dbReference type="PANTHER" id="PTHR43787">
    <property type="entry name" value="FEMO COFACTOR BIOSYNTHESIS PROTEIN NIFB-RELATED"/>
    <property type="match status" value="1"/>
</dbReference>
<evidence type="ECO:0000313" key="9">
    <source>
        <dbReference type="EMBL" id="RHE40470.1"/>
    </source>
</evidence>
<dbReference type="GO" id="GO:0016491">
    <property type="term" value="F:oxidoreductase activity"/>
    <property type="evidence" value="ECO:0007669"/>
    <property type="project" value="InterPro"/>
</dbReference>
<evidence type="ECO:0000313" key="13">
    <source>
        <dbReference type="Proteomes" id="UP000285897"/>
    </source>
</evidence>
<evidence type="ECO:0000256" key="3">
    <source>
        <dbReference type="ARBA" id="ARBA00022691"/>
    </source>
</evidence>
<dbReference type="Proteomes" id="UP000285897">
    <property type="component" value="Unassembled WGS sequence"/>
</dbReference>
<dbReference type="InterPro" id="IPR007197">
    <property type="entry name" value="rSAM"/>
</dbReference>
<feature type="domain" description="Radical SAM core" evidence="7">
    <location>
        <begin position="80"/>
        <end position="312"/>
    </location>
</feature>
<dbReference type="AlphaFoldDB" id="A0A414J7L4"/>
<keyword evidence="3" id="KW-0949">S-adenosyl-L-methionine</keyword>
<dbReference type="NCBIfam" id="TIGR04085">
    <property type="entry name" value="rSAM_more_4Fe4S"/>
    <property type="match status" value="1"/>
</dbReference>
<evidence type="ECO:0000313" key="12">
    <source>
        <dbReference type="Proteomes" id="UP000284644"/>
    </source>
</evidence>